<evidence type="ECO:0000313" key="2">
    <source>
        <dbReference type="Proteomes" id="UP000077671"/>
    </source>
</evidence>
<proteinExistence type="predicted"/>
<dbReference type="EMBL" id="LWDD02000076">
    <property type="protein sequence ID" value="KAE8264297.1"/>
    <property type="molecule type" value="Genomic_DNA"/>
</dbReference>
<name>A0A8T8TRU3_9BASI</name>
<evidence type="ECO:0000313" key="1">
    <source>
        <dbReference type="EMBL" id="KAE8264297.1"/>
    </source>
</evidence>
<dbReference type="Proteomes" id="UP000077671">
    <property type="component" value="Unassembled WGS sequence"/>
</dbReference>
<accession>A0A8T8TRU3</accession>
<reference evidence="1" key="1">
    <citation type="submission" date="2016-04" db="EMBL/GenBank/DDBJ databases">
        <authorList>
            <person name="Nguyen H.D."/>
            <person name="Kesanakurti P."/>
            <person name="Cullis J."/>
            <person name="Levesque C.A."/>
            <person name="Hambleton S."/>
        </authorList>
    </citation>
    <scope>NUCLEOTIDE SEQUENCE</scope>
    <source>
        <strain evidence="1">DAOMC 238032</strain>
    </source>
</reference>
<comment type="caution">
    <text evidence="1">The sequence shown here is derived from an EMBL/GenBank/DDBJ whole genome shotgun (WGS) entry which is preliminary data.</text>
</comment>
<organism evidence="1 2">
    <name type="scientific">Tilletia caries</name>
    <name type="common">wheat bunt fungus</name>
    <dbReference type="NCBI Taxonomy" id="13290"/>
    <lineage>
        <taxon>Eukaryota</taxon>
        <taxon>Fungi</taxon>
        <taxon>Dikarya</taxon>
        <taxon>Basidiomycota</taxon>
        <taxon>Ustilaginomycotina</taxon>
        <taxon>Exobasidiomycetes</taxon>
        <taxon>Tilletiales</taxon>
        <taxon>Tilletiaceae</taxon>
        <taxon>Tilletia</taxon>
    </lineage>
</organism>
<gene>
    <name evidence="1" type="ORF">A4X03_0g1053</name>
</gene>
<reference evidence="1" key="2">
    <citation type="journal article" date="2019" name="IMA Fungus">
        <title>Genome sequencing and comparison of five Tilletia species to identify candidate genes for the detection of regulated species infecting wheat.</title>
        <authorList>
            <person name="Nguyen H.D.T."/>
            <person name="Sultana T."/>
            <person name="Kesanakurti P."/>
            <person name="Hambleton S."/>
        </authorList>
    </citation>
    <scope>NUCLEOTIDE SEQUENCE</scope>
    <source>
        <strain evidence="1">DAOMC 238032</strain>
    </source>
</reference>
<dbReference type="AlphaFoldDB" id="A0A8T8TRU3"/>
<protein>
    <submittedName>
        <fullName evidence="1">Uncharacterized protein</fullName>
    </submittedName>
</protein>
<sequence length="81" mass="8827">MPVNTAPPPSTLDHTSDQMSLQSPVPAILIHHHALITDIACPLTSDLFNSRAITIHATLSRRYQSGKKPTAFAPHAIKIHQ</sequence>